<evidence type="ECO:0000256" key="2">
    <source>
        <dbReference type="ARBA" id="ARBA00012438"/>
    </source>
</evidence>
<gene>
    <name evidence="12" type="ORF">GC102_14530</name>
</gene>
<keyword evidence="4" id="KW-0808">Transferase</keyword>
<keyword evidence="9" id="KW-0812">Transmembrane</keyword>
<organism evidence="12 13">
    <name type="scientific">Paenibacillus germinis</name>
    <dbReference type="NCBI Taxonomy" id="2654979"/>
    <lineage>
        <taxon>Bacteria</taxon>
        <taxon>Bacillati</taxon>
        <taxon>Bacillota</taxon>
        <taxon>Bacilli</taxon>
        <taxon>Bacillales</taxon>
        <taxon>Paenibacillaceae</taxon>
        <taxon>Paenibacillus</taxon>
    </lineage>
</organism>
<sequence length="546" mass="61473">MRIMRRDGLVTGIPLLCIAFAMFVATFCFPFFAGAADDTPSEQRQVIRVAGDNWFPPFEFEVNGTFQGFNVDMMNALSIETGITFEFYPMPWSEALKALESGRVDAIQGMKYSKERASLYAYSEPYFTSTQAIFVLKDNYSVFSLGDLQHRKIAVQEGDISGEALQRLPDAVVLAGENQEEAIQMLLEHKVDAVIGNQITGQYLLQSDGQQDKVKLVGDPISPTNYGMVVLKRNEQLLEPINAGLRKIKTNGTYPKIERKWFGEYIYPSTRNIRGLLTYFIIGLTAITCVLLIILWWNFTLKKELKKRVDTYKKTLDELARKDRMQSLGQLVAGIAHEIRNPITSILSYAQLLPTKYENKEYREFFAQHVTGEVMRLNRIVGELLDFARDKPPEKTTFAISETVQAVVLLFHQLFENQRIVVRLEVPESCVVWADAQQIKQVLINLFKNAIDAMEDGGHLQITAYSDGPHVMMTIEDTGEGIDPRDLANIYEPFFTRKAGGVGLGLSICYRLMAENNGGIEVESKKGTGTKVTLKLPGEQGESEHA</sequence>
<dbReference type="PANTHER" id="PTHR43065">
    <property type="entry name" value="SENSOR HISTIDINE KINASE"/>
    <property type="match status" value="1"/>
</dbReference>
<evidence type="ECO:0000313" key="13">
    <source>
        <dbReference type="Proteomes" id="UP000658690"/>
    </source>
</evidence>
<dbReference type="SMART" id="SM00387">
    <property type="entry name" value="HATPase_c"/>
    <property type="match status" value="1"/>
</dbReference>
<dbReference type="InterPro" id="IPR003661">
    <property type="entry name" value="HisK_dim/P_dom"/>
</dbReference>
<dbReference type="InterPro" id="IPR001024">
    <property type="entry name" value="PLAT/LH2_dom"/>
</dbReference>
<dbReference type="InterPro" id="IPR001638">
    <property type="entry name" value="Solute-binding_3/MltF_N"/>
</dbReference>
<dbReference type="SMART" id="SM00388">
    <property type="entry name" value="HisKA"/>
    <property type="match status" value="1"/>
</dbReference>
<feature type="transmembrane region" description="Helical" evidence="9">
    <location>
        <begin position="276"/>
        <end position="299"/>
    </location>
</feature>
<keyword evidence="8" id="KW-0902">Two-component regulatory system</keyword>
<dbReference type="Proteomes" id="UP000658690">
    <property type="component" value="Unassembled WGS sequence"/>
</dbReference>
<evidence type="ECO:0000256" key="1">
    <source>
        <dbReference type="ARBA" id="ARBA00000085"/>
    </source>
</evidence>
<dbReference type="Pfam" id="PF00512">
    <property type="entry name" value="HisKA"/>
    <property type="match status" value="1"/>
</dbReference>
<evidence type="ECO:0000256" key="8">
    <source>
        <dbReference type="ARBA" id="ARBA00023012"/>
    </source>
</evidence>
<dbReference type="Gene3D" id="1.10.287.130">
    <property type="match status" value="1"/>
</dbReference>
<dbReference type="InterPro" id="IPR005467">
    <property type="entry name" value="His_kinase_dom"/>
</dbReference>
<dbReference type="SUPFAM" id="SSF53850">
    <property type="entry name" value="Periplasmic binding protein-like II"/>
    <property type="match status" value="1"/>
</dbReference>
<dbReference type="CDD" id="cd13704">
    <property type="entry name" value="PBP2_HisK"/>
    <property type="match status" value="1"/>
</dbReference>
<keyword evidence="6" id="KW-0418">Kinase</keyword>
<evidence type="ECO:0000256" key="5">
    <source>
        <dbReference type="ARBA" id="ARBA00022741"/>
    </source>
</evidence>
<keyword evidence="13" id="KW-1185">Reference proteome</keyword>
<dbReference type="Pfam" id="PF00497">
    <property type="entry name" value="SBP_bac_3"/>
    <property type="match status" value="1"/>
</dbReference>
<dbReference type="InterPro" id="IPR036097">
    <property type="entry name" value="HisK_dim/P_sf"/>
</dbReference>
<keyword evidence="5" id="KW-0547">Nucleotide-binding</keyword>
<feature type="domain" description="PLAT" evidence="10">
    <location>
        <begin position="508"/>
        <end position="546"/>
    </location>
</feature>
<feature type="domain" description="Histidine kinase" evidence="11">
    <location>
        <begin position="334"/>
        <end position="540"/>
    </location>
</feature>
<dbReference type="SMART" id="SM00062">
    <property type="entry name" value="PBPb"/>
    <property type="match status" value="1"/>
</dbReference>
<accession>A0ABX1Z0R8</accession>
<dbReference type="CDD" id="cd00082">
    <property type="entry name" value="HisKA"/>
    <property type="match status" value="1"/>
</dbReference>
<dbReference type="Gene3D" id="3.40.190.10">
    <property type="entry name" value="Periplasmic binding protein-like II"/>
    <property type="match status" value="2"/>
</dbReference>
<dbReference type="InterPro" id="IPR003594">
    <property type="entry name" value="HATPase_dom"/>
</dbReference>
<comment type="caution">
    <text evidence="12">The sequence shown here is derived from an EMBL/GenBank/DDBJ whole genome shotgun (WGS) entry which is preliminary data.</text>
</comment>
<dbReference type="PANTHER" id="PTHR43065:SF10">
    <property type="entry name" value="PEROXIDE STRESS-ACTIVATED HISTIDINE KINASE MAK3"/>
    <property type="match status" value="1"/>
</dbReference>
<dbReference type="EC" id="2.7.13.3" evidence="2"/>
<evidence type="ECO:0000259" key="11">
    <source>
        <dbReference type="PROSITE" id="PS50109"/>
    </source>
</evidence>
<evidence type="ECO:0000259" key="10">
    <source>
        <dbReference type="PROSITE" id="PS50095"/>
    </source>
</evidence>
<proteinExistence type="predicted"/>
<evidence type="ECO:0000256" key="3">
    <source>
        <dbReference type="ARBA" id="ARBA00022553"/>
    </source>
</evidence>
<dbReference type="SUPFAM" id="SSF47384">
    <property type="entry name" value="Homodimeric domain of signal transducing histidine kinase"/>
    <property type="match status" value="1"/>
</dbReference>
<keyword evidence="9" id="KW-0472">Membrane</keyword>
<reference evidence="12 13" key="1">
    <citation type="submission" date="2019-10" db="EMBL/GenBank/DDBJ databases">
        <title>Description of Paenibacillus choica sp. nov.</title>
        <authorList>
            <person name="Carlier A."/>
            <person name="Qi S."/>
        </authorList>
    </citation>
    <scope>NUCLEOTIDE SEQUENCE [LARGE SCALE GENOMIC DNA]</scope>
    <source>
        <strain evidence="12 13">LMG 31460</strain>
    </source>
</reference>
<dbReference type="InterPro" id="IPR036890">
    <property type="entry name" value="HATPase_C_sf"/>
</dbReference>
<dbReference type="SUPFAM" id="SSF55874">
    <property type="entry name" value="ATPase domain of HSP90 chaperone/DNA topoisomerase II/histidine kinase"/>
    <property type="match status" value="1"/>
</dbReference>
<dbReference type="Gene3D" id="3.30.565.10">
    <property type="entry name" value="Histidine kinase-like ATPase, C-terminal domain"/>
    <property type="match status" value="1"/>
</dbReference>
<dbReference type="PROSITE" id="PS50095">
    <property type="entry name" value="PLAT"/>
    <property type="match status" value="1"/>
</dbReference>
<evidence type="ECO:0000313" key="12">
    <source>
        <dbReference type="EMBL" id="NOU86987.1"/>
    </source>
</evidence>
<name>A0ABX1Z0R8_9BACL</name>
<evidence type="ECO:0000256" key="7">
    <source>
        <dbReference type="ARBA" id="ARBA00022840"/>
    </source>
</evidence>
<dbReference type="InterPro" id="IPR004358">
    <property type="entry name" value="Sig_transdc_His_kin-like_C"/>
</dbReference>
<keyword evidence="3" id="KW-0597">Phosphoprotein</keyword>
<comment type="catalytic activity">
    <reaction evidence="1">
        <text>ATP + protein L-histidine = ADP + protein N-phospho-L-histidine.</text>
        <dbReference type="EC" id="2.7.13.3"/>
    </reaction>
</comment>
<keyword evidence="7" id="KW-0067">ATP-binding</keyword>
<dbReference type="EMBL" id="WHOC01000073">
    <property type="protein sequence ID" value="NOU86987.1"/>
    <property type="molecule type" value="Genomic_DNA"/>
</dbReference>
<evidence type="ECO:0000256" key="6">
    <source>
        <dbReference type="ARBA" id="ARBA00022777"/>
    </source>
</evidence>
<evidence type="ECO:0000256" key="4">
    <source>
        <dbReference type="ARBA" id="ARBA00022679"/>
    </source>
</evidence>
<dbReference type="Pfam" id="PF02518">
    <property type="entry name" value="HATPase_c"/>
    <property type="match status" value="1"/>
</dbReference>
<dbReference type="PROSITE" id="PS50109">
    <property type="entry name" value="HIS_KIN"/>
    <property type="match status" value="1"/>
</dbReference>
<keyword evidence="9" id="KW-1133">Transmembrane helix</keyword>
<protein>
    <recommendedName>
        <fullName evidence="2">histidine kinase</fullName>
        <ecNumber evidence="2">2.7.13.3</ecNumber>
    </recommendedName>
</protein>
<dbReference type="PRINTS" id="PR00344">
    <property type="entry name" value="BCTRLSENSOR"/>
</dbReference>
<evidence type="ECO:0000256" key="9">
    <source>
        <dbReference type="SAM" id="Phobius"/>
    </source>
</evidence>